<name>A0ACB8SJH2_9AGAM</name>
<reference evidence="1" key="2">
    <citation type="journal article" date="2022" name="New Phytol.">
        <title>Evolutionary transition to the ectomycorrhizal habit in the genomes of a hyperdiverse lineage of mushroom-forming fungi.</title>
        <authorList>
            <person name="Looney B."/>
            <person name="Miyauchi S."/>
            <person name="Morin E."/>
            <person name="Drula E."/>
            <person name="Courty P.E."/>
            <person name="Kohler A."/>
            <person name="Kuo A."/>
            <person name="LaButti K."/>
            <person name="Pangilinan J."/>
            <person name="Lipzen A."/>
            <person name="Riley R."/>
            <person name="Andreopoulos W."/>
            <person name="He G."/>
            <person name="Johnson J."/>
            <person name="Nolan M."/>
            <person name="Tritt A."/>
            <person name="Barry K.W."/>
            <person name="Grigoriev I.V."/>
            <person name="Nagy L.G."/>
            <person name="Hibbett D."/>
            <person name="Henrissat B."/>
            <person name="Matheny P.B."/>
            <person name="Labbe J."/>
            <person name="Martin F.M."/>
        </authorList>
    </citation>
    <scope>NUCLEOTIDE SEQUENCE</scope>
    <source>
        <strain evidence="1">HHB10654</strain>
    </source>
</reference>
<dbReference type="Proteomes" id="UP000814140">
    <property type="component" value="Unassembled WGS sequence"/>
</dbReference>
<sequence length="646" mass="72571">MLVLPDDVLLEILENLNYRGVLACQETCHRVRRVVLDSVSLEYKIELGACGMVDGARGKDTPNVAGRLKRLRLHTEAWRSLAWTECTRLPHLRGKSVRPYAVVGSSIVFPMMVMRAHISKFLIQQIPSMLRGADEKHSELAVEADVRQIHIDHSQDFYAFPELPRLSQVDQSSPLYHMRSILSGDSHPLACSPASLDLGTNSGQHRAACDVFADHLLDIIFNDDSWTYLVTNWKTGVVEWTMTVPPKSSDMPCRFLDDNHIIFYMPVYPDRNTNGHRVLYIQVYQFKNISRMTDAPATSSYSFALPALAQDDRLMWPRIASTTTFPTGTGYFHSDQKDRLLFIQSARMPDEDVDKGSFSIDIPLQTFRSYIKSHPAHGDSVVVPWDKWGPSGSRAVWLGPRSKASDGLVINGMRRLTLKSKGDTGRSTVAVVLDYHPRRVARALARQRNGDTIDVILHGGEIGEEFTAEGCGPVKTTLPCIVTEIPIPKEVPYSVIDGMTHGISQWLCDDGIVFARILHSDSQYSGHLSTQSCPCFAEAGEQAYVVGYLEVDATGKSLLSLLVHTKLASRHTEYHPSQRAQAFRSHRKGPACIRRFVDNRVSQAIKLAVRRGVRLPVWDLRERRESRLSLDSMWRGWVLNCPITSI</sequence>
<evidence type="ECO:0000313" key="2">
    <source>
        <dbReference type="Proteomes" id="UP000814140"/>
    </source>
</evidence>
<reference evidence="1" key="1">
    <citation type="submission" date="2021-03" db="EMBL/GenBank/DDBJ databases">
        <authorList>
            <consortium name="DOE Joint Genome Institute"/>
            <person name="Ahrendt S."/>
            <person name="Looney B.P."/>
            <person name="Miyauchi S."/>
            <person name="Morin E."/>
            <person name="Drula E."/>
            <person name="Courty P.E."/>
            <person name="Chicoki N."/>
            <person name="Fauchery L."/>
            <person name="Kohler A."/>
            <person name="Kuo A."/>
            <person name="Labutti K."/>
            <person name="Pangilinan J."/>
            <person name="Lipzen A."/>
            <person name="Riley R."/>
            <person name="Andreopoulos W."/>
            <person name="He G."/>
            <person name="Johnson J."/>
            <person name="Barry K.W."/>
            <person name="Grigoriev I.V."/>
            <person name="Nagy L."/>
            <person name="Hibbett D."/>
            <person name="Henrissat B."/>
            <person name="Matheny P.B."/>
            <person name="Labbe J."/>
            <person name="Martin F."/>
        </authorList>
    </citation>
    <scope>NUCLEOTIDE SEQUENCE</scope>
    <source>
        <strain evidence="1">HHB10654</strain>
    </source>
</reference>
<evidence type="ECO:0000313" key="1">
    <source>
        <dbReference type="EMBL" id="KAI0056407.1"/>
    </source>
</evidence>
<dbReference type="EMBL" id="MU277265">
    <property type="protein sequence ID" value="KAI0056407.1"/>
    <property type="molecule type" value="Genomic_DNA"/>
</dbReference>
<organism evidence="1 2">
    <name type="scientific">Artomyces pyxidatus</name>
    <dbReference type="NCBI Taxonomy" id="48021"/>
    <lineage>
        <taxon>Eukaryota</taxon>
        <taxon>Fungi</taxon>
        <taxon>Dikarya</taxon>
        <taxon>Basidiomycota</taxon>
        <taxon>Agaricomycotina</taxon>
        <taxon>Agaricomycetes</taxon>
        <taxon>Russulales</taxon>
        <taxon>Auriscalpiaceae</taxon>
        <taxon>Artomyces</taxon>
    </lineage>
</organism>
<comment type="caution">
    <text evidence="1">The sequence shown here is derived from an EMBL/GenBank/DDBJ whole genome shotgun (WGS) entry which is preliminary data.</text>
</comment>
<proteinExistence type="predicted"/>
<protein>
    <submittedName>
        <fullName evidence="1">Uncharacterized protein</fullName>
    </submittedName>
</protein>
<keyword evidence="2" id="KW-1185">Reference proteome</keyword>
<gene>
    <name evidence="1" type="ORF">BV25DRAFT_1903251</name>
</gene>
<accession>A0ACB8SJH2</accession>